<dbReference type="PANTHER" id="PTHR14859:SF15">
    <property type="entry name" value="ENDONUCLEASE_EXONUCLEASE_PHOSPHATASE DOMAIN-CONTAINING PROTEIN"/>
    <property type="match status" value="1"/>
</dbReference>
<evidence type="ECO:0000256" key="1">
    <source>
        <dbReference type="SAM" id="Phobius"/>
    </source>
</evidence>
<evidence type="ECO:0000259" key="2">
    <source>
        <dbReference type="Pfam" id="PF03372"/>
    </source>
</evidence>
<dbReference type="Proteomes" id="UP000727490">
    <property type="component" value="Unassembled WGS sequence"/>
</dbReference>
<feature type="transmembrane region" description="Helical" evidence="1">
    <location>
        <begin position="59"/>
        <end position="79"/>
    </location>
</feature>
<dbReference type="GO" id="GO:0004519">
    <property type="term" value="F:endonuclease activity"/>
    <property type="evidence" value="ECO:0007669"/>
    <property type="project" value="UniProtKB-KW"/>
</dbReference>
<keyword evidence="1" id="KW-0812">Transmembrane</keyword>
<keyword evidence="3" id="KW-0378">Hydrolase</keyword>
<keyword evidence="3" id="KW-0255">Endonuclease</keyword>
<keyword evidence="3" id="KW-0540">Nuclease</keyword>
<accession>A0A951IUF4</accession>
<proteinExistence type="predicted"/>
<dbReference type="InterPro" id="IPR051916">
    <property type="entry name" value="GPI-anchor_lipid_remodeler"/>
</dbReference>
<keyword evidence="1" id="KW-1133">Transmembrane helix</keyword>
<evidence type="ECO:0000313" key="3">
    <source>
        <dbReference type="EMBL" id="MBW3466321.1"/>
    </source>
</evidence>
<protein>
    <submittedName>
        <fullName evidence="3">Endonuclease/exonuclease/phosphatase family protein</fullName>
    </submittedName>
</protein>
<feature type="transmembrane region" description="Helical" evidence="1">
    <location>
        <begin position="36"/>
        <end position="52"/>
    </location>
</feature>
<sequence length="345" mass="40134">MHVFLLILSCILILATFIPAVKKDHWTFRVFDYPRFQKLLLCLTVLILWPVIGLDNVILYWTFFILLGFSTVFLMYQVFPFTVFSKKMVQDSKYKGNKMLSVMVINVYQHNDSYQKVINLINEEQPDLFVLVETDQKWADQISHFKSDFPYHIEIPKDNTYGMLFYSKIKVKSHSVRYLVEEDVPSIEVVLDCDELGEVTLFALHPAPPVPSENPQSTERDAEILLVGKMVAKMNSPVLVLGDLNDVGWSYTSELFLKISGMLDPRRGRGMFNTFHAKYFFMRWPLDHIFVSRHFTLQKLKVHRYVGSDHFPISGYFTLDPDNNNKGLKATLSEKLEAKEKIRKA</sequence>
<organism evidence="3 4">
    <name type="scientific">Arthrospiribacter ruber</name>
    <dbReference type="NCBI Taxonomy" id="2487934"/>
    <lineage>
        <taxon>Bacteria</taxon>
        <taxon>Pseudomonadati</taxon>
        <taxon>Bacteroidota</taxon>
        <taxon>Cytophagia</taxon>
        <taxon>Cytophagales</taxon>
        <taxon>Cyclobacteriaceae</taxon>
        <taxon>Arthrospiribacter</taxon>
    </lineage>
</organism>
<dbReference type="GO" id="GO:0006506">
    <property type="term" value="P:GPI anchor biosynthetic process"/>
    <property type="evidence" value="ECO:0007669"/>
    <property type="project" value="TreeGrafter"/>
</dbReference>
<feature type="domain" description="Endonuclease/exonuclease/phosphatase" evidence="2">
    <location>
        <begin position="106"/>
        <end position="310"/>
    </location>
</feature>
<dbReference type="EMBL" id="RPHB01000001">
    <property type="protein sequence ID" value="MBW3466321.1"/>
    <property type="molecule type" value="Genomic_DNA"/>
</dbReference>
<keyword evidence="4" id="KW-1185">Reference proteome</keyword>
<dbReference type="Pfam" id="PF03372">
    <property type="entry name" value="Exo_endo_phos"/>
    <property type="match status" value="1"/>
</dbReference>
<dbReference type="GO" id="GO:0016020">
    <property type="term" value="C:membrane"/>
    <property type="evidence" value="ECO:0007669"/>
    <property type="project" value="GOC"/>
</dbReference>
<reference evidence="3 4" key="1">
    <citation type="journal article" date="2020" name="Syst. Appl. Microbiol.">
        <title>Arthrospiribacter ruber gen. nov., sp. nov., a novel bacterium isolated from Arthrospira cultures.</title>
        <authorList>
            <person name="Waleron M."/>
            <person name="Misztak A."/>
            <person name="Waleron M.M."/>
            <person name="Furmaniak M."/>
            <person name="Mrozik A."/>
            <person name="Waleron K."/>
        </authorList>
    </citation>
    <scope>NUCLEOTIDE SEQUENCE [LARGE SCALE GENOMIC DNA]</scope>
    <source>
        <strain evidence="3 4">DPMB0001</strain>
    </source>
</reference>
<name>A0A951IUF4_9BACT</name>
<dbReference type="PANTHER" id="PTHR14859">
    <property type="entry name" value="CALCOFLUOR WHITE HYPERSENSITIVE PROTEIN PRECURSOR"/>
    <property type="match status" value="1"/>
</dbReference>
<evidence type="ECO:0000313" key="4">
    <source>
        <dbReference type="Proteomes" id="UP000727490"/>
    </source>
</evidence>
<gene>
    <name evidence="3" type="ORF">EGN73_00645</name>
</gene>
<dbReference type="InterPro" id="IPR005135">
    <property type="entry name" value="Endo/exonuclease/phosphatase"/>
</dbReference>
<keyword evidence="1" id="KW-0472">Membrane</keyword>
<comment type="caution">
    <text evidence="3">The sequence shown here is derived from an EMBL/GenBank/DDBJ whole genome shotgun (WGS) entry which is preliminary data.</text>
</comment>
<dbReference type="AlphaFoldDB" id="A0A951IUF4"/>